<dbReference type="InterPro" id="IPR036086">
    <property type="entry name" value="ParB/Sulfiredoxin_sf"/>
</dbReference>
<feature type="domain" description="ParB-like N-terminal" evidence="4">
    <location>
        <begin position="1"/>
        <end position="61"/>
    </location>
</feature>
<dbReference type="PIRSF" id="PIRSF036758">
    <property type="entry name" value="Aden_M_ParB"/>
    <property type="match status" value="1"/>
</dbReference>
<dbReference type="SUPFAM" id="SSF110849">
    <property type="entry name" value="ParB/Sulfiredoxin"/>
    <property type="match status" value="1"/>
</dbReference>
<name>A0A8S5QC33_9CAUD</name>
<dbReference type="EMBL" id="BK015616">
    <property type="protein sequence ID" value="DAE16092.1"/>
    <property type="molecule type" value="Genomic_DNA"/>
</dbReference>
<organism evidence="5">
    <name type="scientific">Myoviridae sp. ctdv95</name>
    <dbReference type="NCBI Taxonomy" id="2825143"/>
    <lineage>
        <taxon>Viruses</taxon>
        <taxon>Duplodnaviria</taxon>
        <taxon>Heunggongvirae</taxon>
        <taxon>Uroviricota</taxon>
        <taxon>Caudoviricetes</taxon>
    </lineage>
</organism>
<keyword evidence="1 5" id="KW-0489">Methyltransferase</keyword>
<dbReference type="SUPFAM" id="SSF53335">
    <property type="entry name" value="S-adenosyl-L-methionine-dependent methyltransferases"/>
    <property type="match status" value="1"/>
</dbReference>
<evidence type="ECO:0000259" key="3">
    <source>
        <dbReference type="Pfam" id="PF01555"/>
    </source>
</evidence>
<evidence type="ECO:0000256" key="1">
    <source>
        <dbReference type="ARBA" id="ARBA00022603"/>
    </source>
</evidence>
<feature type="domain" description="DNA methylase N-4/N-6" evidence="3">
    <location>
        <begin position="155"/>
        <end position="377"/>
    </location>
</feature>
<dbReference type="Gene3D" id="3.90.1530.10">
    <property type="entry name" value="Conserved hypothetical protein from pyrococcus furiosus pfu- 392566-001, ParB domain"/>
    <property type="match status" value="1"/>
</dbReference>
<dbReference type="InterPro" id="IPR029063">
    <property type="entry name" value="SAM-dependent_MTases_sf"/>
</dbReference>
<dbReference type="InterPro" id="IPR015840">
    <property type="entry name" value="DNA_MeTrfase_ParB"/>
</dbReference>
<sequence>MANSIKEFGFKVPIVATIDGEIVNGHTRFKAAKFLKLKTVPVLIADDLTEEQIKAFRLADNKTGELAEWNVELLYGELDELDGFDMTLFGFEDIDFSLDDFEEDEKETGEEVDIDSEEKPKVEYGDIFQLGRHRLMCGDSTSAEDMAQLIDGAVIDLYVTDPPYNVAYQGGTDEAMTIMNDSMDDVSFRQFLRDAFAVANNHLKPGGAFYIWHADSEGLNFRAAVKETGWLLKQSIIWVKNAIVLGRQDYQWKHEPCLYGWKDGASHYFVDNRSLATVIEEDEENLKEMTKSELISYIKTMQDTSPTTVFYEDKPVRNDIHPTMKPLKLIARCVLNSSKKGDKILDSFNGGGSTLMVCERSERVCYAMELDTVYVERTIKRWEEETGLTAEKVS</sequence>
<keyword evidence="2" id="KW-0808">Transferase</keyword>
<dbReference type="Pfam" id="PF02195">
    <property type="entry name" value="ParB_N"/>
    <property type="match status" value="1"/>
</dbReference>
<reference evidence="5" key="1">
    <citation type="journal article" date="2021" name="Proc. Natl. Acad. Sci. U.S.A.">
        <title>A Catalog of Tens of Thousands of Viruses from Human Metagenomes Reveals Hidden Associations with Chronic Diseases.</title>
        <authorList>
            <person name="Tisza M.J."/>
            <person name="Buck C.B."/>
        </authorList>
    </citation>
    <scope>NUCLEOTIDE SEQUENCE</scope>
    <source>
        <strain evidence="5">Ctdv95</strain>
    </source>
</reference>
<dbReference type="GO" id="GO:0008170">
    <property type="term" value="F:N-methyltransferase activity"/>
    <property type="evidence" value="ECO:0007669"/>
    <property type="project" value="InterPro"/>
</dbReference>
<dbReference type="GO" id="GO:0003677">
    <property type="term" value="F:DNA binding"/>
    <property type="evidence" value="ECO:0007669"/>
    <property type="project" value="InterPro"/>
</dbReference>
<evidence type="ECO:0000313" key="5">
    <source>
        <dbReference type="EMBL" id="DAE16092.1"/>
    </source>
</evidence>
<dbReference type="Gene3D" id="3.40.50.150">
    <property type="entry name" value="Vaccinia Virus protein VP39"/>
    <property type="match status" value="1"/>
</dbReference>
<protein>
    <submittedName>
        <fullName evidence="5">Adenine specific DNA methyltransferase</fullName>
    </submittedName>
</protein>
<evidence type="ECO:0000256" key="2">
    <source>
        <dbReference type="ARBA" id="ARBA00022679"/>
    </source>
</evidence>
<proteinExistence type="predicted"/>
<dbReference type="InterPro" id="IPR003115">
    <property type="entry name" value="ParB_N"/>
</dbReference>
<dbReference type="GO" id="GO:0032259">
    <property type="term" value="P:methylation"/>
    <property type="evidence" value="ECO:0007669"/>
    <property type="project" value="UniProtKB-KW"/>
</dbReference>
<dbReference type="Pfam" id="PF01555">
    <property type="entry name" value="N6_N4_Mtase"/>
    <property type="match status" value="1"/>
</dbReference>
<dbReference type="InterPro" id="IPR002941">
    <property type="entry name" value="DNA_methylase_N4/N6"/>
</dbReference>
<evidence type="ECO:0000259" key="4">
    <source>
        <dbReference type="Pfam" id="PF02195"/>
    </source>
</evidence>
<accession>A0A8S5QC33</accession>
<dbReference type="InterPro" id="IPR001091">
    <property type="entry name" value="RM_Methyltransferase"/>
</dbReference>
<dbReference type="PRINTS" id="PR00508">
    <property type="entry name" value="S21N4MTFRASE"/>
</dbReference>